<comment type="similarity">
    <text evidence="2">Belongs to the CpsC/CapA family.</text>
</comment>
<keyword evidence="3" id="KW-1003">Cell membrane</keyword>
<proteinExistence type="inferred from homology"/>
<evidence type="ECO:0000313" key="13">
    <source>
        <dbReference type="Proteomes" id="UP000757435"/>
    </source>
</evidence>
<evidence type="ECO:0000313" key="12">
    <source>
        <dbReference type="EMBL" id="MBW4660724.1"/>
    </source>
</evidence>
<dbReference type="PANTHER" id="PTHR32309">
    <property type="entry name" value="TYROSINE-PROTEIN KINASE"/>
    <property type="match status" value="1"/>
</dbReference>
<dbReference type="InterPro" id="IPR003856">
    <property type="entry name" value="LPS_length_determ_N"/>
</dbReference>
<dbReference type="EMBL" id="JAHHHD010000024">
    <property type="protein sequence ID" value="MBW4660724.1"/>
    <property type="molecule type" value="Genomic_DNA"/>
</dbReference>
<dbReference type="PANTHER" id="PTHR32309:SF13">
    <property type="entry name" value="FERRIC ENTEROBACTIN TRANSPORT PROTEIN FEPE"/>
    <property type="match status" value="1"/>
</dbReference>
<feature type="domain" description="Tyrosine-protein kinase G-rich" evidence="11">
    <location>
        <begin position="374"/>
        <end position="451"/>
    </location>
</feature>
<reference evidence="12" key="1">
    <citation type="submission" date="2021-05" db="EMBL/GenBank/DDBJ databases">
        <authorList>
            <person name="Pietrasiak N."/>
            <person name="Ward R."/>
            <person name="Stajich J.E."/>
            <person name="Kurbessoian T."/>
        </authorList>
    </citation>
    <scope>NUCLEOTIDE SEQUENCE</scope>
    <source>
        <strain evidence="12">UHER 2000/2452</strain>
    </source>
</reference>
<keyword evidence="5 9" id="KW-1133">Transmembrane helix</keyword>
<keyword evidence="7" id="KW-0175">Coiled coil</keyword>
<feature type="transmembrane region" description="Helical" evidence="9">
    <location>
        <begin position="21"/>
        <end position="39"/>
    </location>
</feature>
<evidence type="ECO:0000256" key="4">
    <source>
        <dbReference type="ARBA" id="ARBA00022692"/>
    </source>
</evidence>
<accession>A0A951UPE2</accession>
<comment type="caution">
    <text evidence="12">The sequence shown here is derived from an EMBL/GenBank/DDBJ whole genome shotgun (WGS) entry which is preliminary data.</text>
</comment>
<evidence type="ECO:0000256" key="6">
    <source>
        <dbReference type="ARBA" id="ARBA00023136"/>
    </source>
</evidence>
<evidence type="ECO:0000256" key="7">
    <source>
        <dbReference type="SAM" id="Coils"/>
    </source>
</evidence>
<evidence type="ECO:0000256" key="1">
    <source>
        <dbReference type="ARBA" id="ARBA00004651"/>
    </source>
</evidence>
<dbReference type="InterPro" id="IPR032807">
    <property type="entry name" value="GNVR"/>
</dbReference>
<reference evidence="12" key="2">
    <citation type="journal article" date="2022" name="Microbiol. Resour. Announc.">
        <title>Metagenome Sequencing to Explore Phylogenomics of Terrestrial Cyanobacteria.</title>
        <authorList>
            <person name="Ward R.D."/>
            <person name="Stajich J.E."/>
            <person name="Johansen J.R."/>
            <person name="Huntemann M."/>
            <person name="Clum A."/>
            <person name="Foster B."/>
            <person name="Foster B."/>
            <person name="Roux S."/>
            <person name="Palaniappan K."/>
            <person name="Varghese N."/>
            <person name="Mukherjee S."/>
            <person name="Reddy T.B.K."/>
            <person name="Daum C."/>
            <person name="Copeland A."/>
            <person name="Chen I.A."/>
            <person name="Ivanova N.N."/>
            <person name="Kyrpides N.C."/>
            <person name="Shapiro N."/>
            <person name="Eloe-Fadrosh E.A."/>
            <person name="Pietrasiak N."/>
        </authorList>
    </citation>
    <scope>NUCLEOTIDE SEQUENCE</scope>
    <source>
        <strain evidence="12">UHER 2000/2452</strain>
    </source>
</reference>
<evidence type="ECO:0000256" key="8">
    <source>
        <dbReference type="SAM" id="MobiDB-lite"/>
    </source>
</evidence>
<feature type="transmembrane region" description="Helical" evidence="9">
    <location>
        <begin position="431"/>
        <end position="452"/>
    </location>
</feature>
<name>A0A951UPE2_9CYAN</name>
<dbReference type="Pfam" id="PF13807">
    <property type="entry name" value="GNVR"/>
    <property type="match status" value="1"/>
</dbReference>
<sequence>MESRDALDVDFSRYREALCRSWIPALAAFVTTVLLSAWYTTRLKPLYQADAKLLFKADRASALTALTKNPQDGEALKSLLQEQSPLNSEIEILSSRPLLQQTIAKLNLKANNGKPLDVQGLEARLNIKIVGAADVIQMIYQGEDPQEATAVINTLVDLYIRSSTLAGQSETVSAREFLASQTPQSEANVRSAESALRDFKEQNQVVALDKEAESAVAILGNLDSQILSTRAEMEETSARTLSLRDQIALDPRSAIVVSALSQSPAIQSILTDLQQIQRQLAAERSRFSDASPIVLRLNEREALLRSLLQQEVAKVAGSPTSVPEGLLQIGELKQSLITAFLTADVQRLSLARKLDSLQNSKAQYQQRVYSLPELEQEQRELERRLTAAQNTYEALLARQEELQVKERQVAKNVRVIEPAIVPTQPLASKKIMVLGLGTVAGALLGLTIALISEFRSTYGKKKLPSDRKFSPEIEKHEEKLEIPTATKLEP</sequence>
<evidence type="ECO:0000256" key="2">
    <source>
        <dbReference type="ARBA" id="ARBA00006683"/>
    </source>
</evidence>
<evidence type="ECO:0000256" key="9">
    <source>
        <dbReference type="SAM" id="Phobius"/>
    </source>
</evidence>
<keyword evidence="6 9" id="KW-0472">Membrane</keyword>
<evidence type="ECO:0000259" key="11">
    <source>
        <dbReference type="Pfam" id="PF13807"/>
    </source>
</evidence>
<gene>
    <name evidence="12" type="ORF">KME15_18780</name>
</gene>
<dbReference type="GO" id="GO:0005886">
    <property type="term" value="C:plasma membrane"/>
    <property type="evidence" value="ECO:0007669"/>
    <property type="project" value="UniProtKB-SubCell"/>
</dbReference>
<organism evidence="12 13">
    <name type="scientific">Drouetiella hepatica Uher 2000/2452</name>
    <dbReference type="NCBI Taxonomy" id="904376"/>
    <lineage>
        <taxon>Bacteria</taxon>
        <taxon>Bacillati</taxon>
        <taxon>Cyanobacteriota</taxon>
        <taxon>Cyanophyceae</taxon>
        <taxon>Oculatellales</taxon>
        <taxon>Oculatellaceae</taxon>
        <taxon>Drouetiella</taxon>
    </lineage>
</organism>
<feature type="region of interest" description="Disordered" evidence="8">
    <location>
        <begin position="461"/>
        <end position="490"/>
    </location>
</feature>
<feature type="coiled-coil region" evidence="7">
    <location>
        <begin position="347"/>
        <end position="405"/>
    </location>
</feature>
<dbReference type="Pfam" id="PF02706">
    <property type="entry name" value="Wzz"/>
    <property type="match status" value="1"/>
</dbReference>
<comment type="subcellular location">
    <subcellularLocation>
        <location evidence="1">Cell membrane</location>
        <topology evidence="1">Multi-pass membrane protein</topology>
    </subcellularLocation>
</comment>
<keyword evidence="4 9" id="KW-0812">Transmembrane</keyword>
<dbReference type="AlphaFoldDB" id="A0A951UPE2"/>
<evidence type="ECO:0000259" key="10">
    <source>
        <dbReference type="Pfam" id="PF02706"/>
    </source>
</evidence>
<feature type="compositionally biased region" description="Basic and acidic residues" evidence="8">
    <location>
        <begin position="463"/>
        <end position="481"/>
    </location>
</feature>
<protein>
    <submittedName>
        <fullName evidence="12">GumC family protein</fullName>
    </submittedName>
</protein>
<dbReference type="Proteomes" id="UP000757435">
    <property type="component" value="Unassembled WGS sequence"/>
</dbReference>
<dbReference type="GO" id="GO:0004713">
    <property type="term" value="F:protein tyrosine kinase activity"/>
    <property type="evidence" value="ECO:0007669"/>
    <property type="project" value="TreeGrafter"/>
</dbReference>
<evidence type="ECO:0000256" key="5">
    <source>
        <dbReference type="ARBA" id="ARBA00022989"/>
    </source>
</evidence>
<evidence type="ECO:0000256" key="3">
    <source>
        <dbReference type="ARBA" id="ARBA00022475"/>
    </source>
</evidence>
<feature type="domain" description="Polysaccharide chain length determinant N-terminal" evidence="10">
    <location>
        <begin position="9"/>
        <end position="106"/>
    </location>
</feature>
<dbReference type="InterPro" id="IPR050445">
    <property type="entry name" value="Bact_polysacc_biosynth/exp"/>
</dbReference>